<gene>
    <name evidence="1" type="ORF">FHR36_000327</name>
</gene>
<organism evidence="1 2">
    <name type="scientific">Kitasatospora paracochleata</name>
    <dbReference type="NCBI Taxonomy" id="58354"/>
    <lineage>
        <taxon>Bacteria</taxon>
        <taxon>Bacillati</taxon>
        <taxon>Actinomycetota</taxon>
        <taxon>Actinomycetes</taxon>
        <taxon>Kitasatosporales</taxon>
        <taxon>Streptomycetaceae</taxon>
        <taxon>Kitasatospora</taxon>
    </lineage>
</organism>
<dbReference type="Proteomes" id="UP001206483">
    <property type="component" value="Unassembled WGS sequence"/>
</dbReference>
<proteinExistence type="predicted"/>
<dbReference type="EMBL" id="JAMZDX010000001">
    <property type="protein sequence ID" value="MCP2307235.1"/>
    <property type="molecule type" value="Genomic_DNA"/>
</dbReference>
<evidence type="ECO:0000313" key="2">
    <source>
        <dbReference type="Proteomes" id="UP001206483"/>
    </source>
</evidence>
<sequence length="107" mass="12149">MGFTDEVWRLLRGDELLGEIAVDQADFPWLNGRFHPTPAFAGVRPLFDRTRELADAEQWEEFDLAYDLIADTLTLAAPAGPVAEFLLHIDGDRASFRWSDEPFDDLP</sequence>
<protein>
    <submittedName>
        <fullName evidence="1">Uncharacterized protein</fullName>
    </submittedName>
</protein>
<comment type="caution">
    <text evidence="1">The sequence shown here is derived from an EMBL/GenBank/DDBJ whole genome shotgun (WGS) entry which is preliminary data.</text>
</comment>
<dbReference type="RefSeq" id="WP_253793086.1">
    <property type="nucleotide sequence ID" value="NZ_BAAAUB010000068.1"/>
</dbReference>
<keyword evidence="2" id="KW-1185">Reference proteome</keyword>
<name>A0ABT1IQ27_9ACTN</name>
<accession>A0ABT1IQ27</accession>
<evidence type="ECO:0000313" key="1">
    <source>
        <dbReference type="EMBL" id="MCP2307235.1"/>
    </source>
</evidence>
<reference evidence="1 2" key="1">
    <citation type="submission" date="2022-06" db="EMBL/GenBank/DDBJ databases">
        <title>Sequencing the genomes of 1000 actinobacteria strains.</title>
        <authorList>
            <person name="Klenk H.-P."/>
        </authorList>
    </citation>
    <scope>NUCLEOTIDE SEQUENCE [LARGE SCALE GENOMIC DNA]</scope>
    <source>
        <strain evidence="1 2">DSM 41656</strain>
    </source>
</reference>